<feature type="domain" description="Glycosyl transferase family 1" evidence="1">
    <location>
        <begin position="208"/>
        <end position="362"/>
    </location>
</feature>
<dbReference type="Gene3D" id="3.40.50.2000">
    <property type="entry name" value="Glycogen Phosphorylase B"/>
    <property type="match status" value="2"/>
</dbReference>
<evidence type="ECO:0000313" key="2">
    <source>
        <dbReference type="EMBL" id="VUZ84495.1"/>
    </source>
</evidence>
<evidence type="ECO:0000259" key="1">
    <source>
        <dbReference type="Pfam" id="PF00534"/>
    </source>
</evidence>
<reference evidence="2 3" key="1">
    <citation type="submission" date="2019-07" db="EMBL/GenBank/DDBJ databases">
        <authorList>
            <person name="Cremers G."/>
        </authorList>
    </citation>
    <scope>NUCLEOTIDE SEQUENCE [LARGE SCALE GENOMIC DNA]</scope>
</reference>
<proteinExistence type="predicted"/>
<dbReference type="InterPro" id="IPR050194">
    <property type="entry name" value="Glycosyltransferase_grp1"/>
</dbReference>
<dbReference type="SUPFAM" id="SSF53756">
    <property type="entry name" value="UDP-Glycosyltransferase/glycogen phosphorylase"/>
    <property type="match status" value="1"/>
</dbReference>
<dbReference type="PANTHER" id="PTHR45947">
    <property type="entry name" value="SULFOQUINOVOSYL TRANSFERASE SQD2"/>
    <property type="match status" value="1"/>
</dbReference>
<gene>
    <name evidence="2" type="ORF">MELA_00868</name>
</gene>
<dbReference type="InterPro" id="IPR001296">
    <property type="entry name" value="Glyco_trans_1"/>
</dbReference>
<dbReference type="AlphaFoldDB" id="A0A564ZGR4"/>
<keyword evidence="2" id="KW-0808">Transferase</keyword>
<accession>A0A564ZGR4</accession>
<dbReference type="GO" id="GO:0016757">
    <property type="term" value="F:glycosyltransferase activity"/>
    <property type="evidence" value="ECO:0007669"/>
    <property type="project" value="InterPro"/>
</dbReference>
<organism evidence="2 3">
    <name type="scientific">Candidatus Methylomirabilis lanthanidiphila</name>
    <dbReference type="NCBI Taxonomy" id="2211376"/>
    <lineage>
        <taxon>Bacteria</taxon>
        <taxon>Candidatus Methylomirabilota</taxon>
        <taxon>Candidatus Methylomirabilia</taxon>
        <taxon>Candidatus Methylomirabilales</taxon>
        <taxon>Candidatus Methylomirabilaceae</taxon>
        <taxon>Candidatus Methylomirabilis</taxon>
    </lineage>
</organism>
<evidence type="ECO:0000313" key="3">
    <source>
        <dbReference type="Proteomes" id="UP000334340"/>
    </source>
</evidence>
<dbReference type="PANTHER" id="PTHR45947:SF3">
    <property type="entry name" value="SULFOQUINOVOSYL TRANSFERASE SQD2"/>
    <property type="match status" value="1"/>
</dbReference>
<name>A0A564ZGR4_9BACT</name>
<protein>
    <submittedName>
        <fullName evidence="2">Glycosyl transferase, group 1</fullName>
    </submittedName>
</protein>
<dbReference type="EMBL" id="CABIKM010000014">
    <property type="protein sequence ID" value="VUZ84495.1"/>
    <property type="molecule type" value="Genomic_DNA"/>
</dbReference>
<dbReference type="Proteomes" id="UP000334340">
    <property type="component" value="Unassembled WGS sequence"/>
</dbReference>
<dbReference type="Pfam" id="PF00534">
    <property type="entry name" value="Glycos_transf_1"/>
    <property type="match status" value="1"/>
</dbReference>
<keyword evidence="3" id="KW-1185">Reference proteome</keyword>
<sequence>MKTVLLYDAPVSLRGDRFKMDRTYGVEVDALAEYFEQVVVCNPVATFDIPQARYEPRATNISLEILPYFSGVTSSFPVFPGCAHKIWRASRSWDLLYIRLPSPLGIIGYLSAVARKIPVVLYVVGDLEAQYEQGRYRGLSKVAARAAVKLFEGLTRWMVKHAVVITQGEALYRKYKRNGNRILNILWSPIPEEQIADRPDTCRGSCIQLLFVGTLLEKKGIFVLLEAVKLLRGQIDNFKVTFVGTGPGVDELTRRVQDAGLSEHVKLTGGIYDEVELIREYDAADLFVFPTYAEGFPRVIFEAMARGLPVIATPVGGIPDIVKDGRDALLVPPESPQEVAEAVLRAINDSDLRISLIRRGYEIAREYSLEATTRKHVEVGLSAFSPAWR</sequence>
<dbReference type="CDD" id="cd03801">
    <property type="entry name" value="GT4_PimA-like"/>
    <property type="match status" value="1"/>
</dbReference>